<dbReference type="PANTHER" id="PTHR42941">
    <property type="entry name" value="SLL1037 PROTEIN"/>
    <property type="match status" value="1"/>
</dbReference>
<evidence type="ECO:0000313" key="2">
    <source>
        <dbReference type="Proteomes" id="UP001230908"/>
    </source>
</evidence>
<dbReference type="PROSITE" id="PS51318">
    <property type="entry name" value="TAT"/>
    <property type="match status" value="1"/>
</dbReference>
<keyword evidence="2" id="KW-1185">Reference proteome</keyword>
<organism evidence="1 2">
    <name type="scientific">Phytohabitans maris</name>
    <dbReference type="NCBI Taxonomy" id="3071409"/>
    <lineage>
        <taxon>Bacteria</taxon>
        <taxon>Bacillati</taxon>
        <taxon>Actinomycetota</taxon>
        <taxon>Actinomycetes</taxon>
        <taxon>Micromonosporales</taxon>
        <taxon>Micromonosporaceae</taxon>
    </lineage>
</organism>
<comment type="caution">
    <text evidence="1">The sequence shown here is derived from an EMBL/GenBank/DDBJ whole genome shotgun (WGS) entry which is preliminary data.</text>
</comment>
<dbReference type="SUPFAM" id="SSF53850">
    <property type="entry name" value="Periplasmic binding protein-like II"/>
    <property type="match status" value="1"/>
</dbReference>
<sequence length="318" mass="33930">MTSQTTPLRRRRLARRTVLSGLSAMTAAALTACMGGAPERRRIRIATGSRTAVYYAVGTALAGIVEQELPETDAEAMVTAASAENVDLIVNNEAEIGFTQADILVTGATPDPRIAALARVYDDLLHLVVHADSPIRTLDQLRGRTVSVGADGSGTGITVGRLLDVAGLGRPGLVTQQKLSLDDSLQALTAGEIDAFFFSGGLPVSGIKQLAGKRIVDLSKWVADMRARWSDVYVVRDVPASAYQLPPVSTIAVPNFLVVPRQMADELAHDLARMLLERRDVLARAHPAAENLDIRSAVATLPVPLHPGAAEYFRSVKP</sequence>
<name>A0ABU0ZUH9_9ACTN</name>
<gene>
    <name evidence="1" type="ORF">RB614_39985</name>
</gene>
<dbReference type="NCBIfam" id="TIGR02122">
    <property type="entry name" value="TRAP_TAXI"/>
    <property type="match status" value="1"/>
</dbReference>
<proteinExistence type="predicted"/>
<evidence type="ECO:0000313" key="1">
    <source>
        <dbReference type="EMBL" id="MDQ7910695.1"/>
    </source>
</evidence>
<protein>
    <submittedName>
        <fullName evidence="1">TAXI family TRAP transporter solute-binding subunit</fullName>
    </submittedName>
</protein>
<dbReference type="InterPro" id="IPR006311">
    <property type="entry name" value="TAT_signal"/>
</dbReference>
<dbReference type="Gene3D" id="3.40.190.10">
    <property type="entry name" value="Periplasmic binding protein-like II"/>
    <property type="match status" value="2"/>
</dbReference>
<dbReference type="EMBL" id="JAVHUY010000061">
    <property type="protein sequence ID" value="MDQ7910695.1"/>
    <property type="molecule type" value="Genomic_DNA"/>
</dbReference>
<dbReference type="Proteomes" id="UP001230908">
    <property type="component" value="Unassembled WGS sequence"/>
</dbReference>
<dbReference type="PANTHER" id="PTHR42941:SF1">
    <property type="entry name" value="SLL1037 PROTEIN"/>
    <property type="match status" value="1"/>
</dbReference>
<dbReference type="InterPro" id="IPR011852">
    <property type="entry name" value="TRAP_TAXI"/>
</dbReference>
<dbReference type="Pfam" id="PF16868">
    <property type="entry name" value="NMT1_3"/>
    <property type="match status" value="1"/>
</dbReference>
<reference evidence="1 2" key="1">
    <citation type="submission" date="2023-08" db="EMBL/GenBank/DDBJ databases">
        <title>Phytohabitans sansha sp. nov., isolated from marine sediment.</title>
        <authorList>
            <person name="Zhao Y."/>
            <person name="Yi K."/>
        </authorList>
    </citation>
    <scope>NUCLEOTIDE SEQUENCE [LARGE SCALE GENOMIC DNA]</scope>
    <source>
        <strain evidence="1 2">ZYX-F-186</strain>
    </source>
</reference>
<accession>A0ABU0ZUH9</accession>